<keyword evidence="3" id="KW-1185">Reference proteome</keyword>
<dbReference type="InterPro" id="IPR002686">
    <property type="entry name" value="Transposase_17"/>
</dbReference>
<dbReference type="Pfam" id="PF01797">
    <property type="entry name" value="Y1_Tnp"/>
    <property type="match status" value="1"/>
</dbReference>
<sequence>MARKPRIHYENAIYHVIARGNNREDIFLDAGDKDKYLELVGKYKQKYGFELFAYVLMDNHVHLLVCIDQIPISKIMQGIQQTYTQYYNKKYRHIGHVFQQRYKAFLCNSDSYLLSIVCYIHQNPCRANLSDGLNYKWSSHTNYLLGQRGNSANPIVVLQMFNDDMAKAVKQYGDLVYQEQKEIRINQVIGVEAGRQHIIADNSPLPAKQDEQQPFTKKERTFEQIADKIAVDRGISIEQLLGKCRVRKVAEARNDLIYRIIESKMYSRAELAKKLDVDAAIVTRGYERGKVIQCNLEISQVD</sequence>
<name>A0A4R1Q7C5_9FIRM</name>
<dbReference type="GO" id="GO:0043565">
    <property type="term" value="F:sequence-specific DNA binding"/>
    <property type="evidence" value="ECO:0007669"/>
    <property type="project" value="InterPro"/>
</dbReference>
<evidence type="ECO:0000313" key="2">
    <source>
        <dbReference type="EMBL" id="TCL37300.1"/>
    </source>
</evidence>
<dbReference type="AlphaFoldDB" id="A0A4R1Q7C5"/>
<dbReference type="SUPFAM" id="SSF143422">
    <property type="entry name" value="Transposase IS200-like"/>
    <property type="match status" value="1"/>
</dbReference>
<dbReference type="PANTHER" id="PTHR34322">
    <property type="entry name" value="TRANSPOSASE, Y1_TNP DOMAIN-CONTAINING"/>
    <property type="match status" value="1"/>
</dbReference>
<feature type="domain" description="Transposase IS200-like" evidence="1">
    <location>
        <begin position="9"/>
        <end position="123"/>
    </location>
</feature>
<dbReference type="InterPro" id="IPR036515">
    <property type="entry name" value="Transposase_17_sf"/>
</dbReference>
<dbReference type="SUPFAM" id="SSF48295">
    <property type="entry name" value="TrpR-like"/>
    <property type="match status" value="1"/>
</dbReference>
<dbReference type="RefSeq" id="WP_132079667.1">
    <property type="nucleotide sequence ID" value="NZ_SLUI01000006.1"/>
</dbReference>
<gene>
    <name evidence="2" type="ORF">EV210_106169</name>
</gene>
<dbReference type="EMBL" id="SLUI01000006">
    <property type="protein sequence ID" value="TCL37300.1"/>
    <property type="molecule type" value="Genomic_DNA"/>
</dbReference>
<dbReference type="GO" id="GO:0004803">
    <property type="term" value="F:transposase activity"/>
    <property type="evidence" value="ECO:0007669"/>
    <property type="project" value="InterPro"/>
</dbReference>
<evidence type="ECO:0000259" key="1">
    <source>
        <dbReference type="SMART" id="SM01321"/>
    </source>
</evidence>
<comment type="caution">
    <text evidence="2">The sequence shown here is derived from an EMBL/GenBank/DDBJ whole genome shotgun (WGS) entry which is preliminary data.</text>
</comment>
<dbReference type="Proteomes" id="UP000295063">
    <property type="component" value="Unassembled WGS sequence"/>
</dbReference>
<proteinExistence type="predicted"/>
<dbReference type="OrthoDB" id="9788881at2"/>
<organism evidence="2 3">
    <name type="scientific">Anaerospora hongkongensis</name>
    <dbReference type="NCBI Taxonomy" id="244830"/>
    <lineage>
        <taxon>Bacteria</taxon>
        <taxon>Bacillati</taxon>
        <taxon>Bacillota</taxon>
        <taxon>Negativicutes</taxon>
        <taxon>Selenomonadales</taxon>
        <taxon>Sporomusaceae</taxon>
        <taxon>Anaerospora</taxon>
    </lineage>
</organism>
<dbReference type="Gene3D" id="1.10.1750.10">
    <property type="match status" value="1"/>
</dbReference>
<evidence type="ECO:0000313" key="3">
    <source>
        <dbReference type="Proteomes" id="UP000295063"/>
    </source>
</evidence>
<protein>
    <submittedName>
        <fullName evidence="2">REP element-mobilizing transposase RayT</fullName>
    </submittedName>
</protein>
<dbReference type="InterPro" id="IPR010921">
    <property type="entry name" value="Trp_repressor/repl_initiator"/>
</dbReference>
<dbReference type="SMART" id="SM01321">
    <property type="entry name" value="Y1_Tnp"/>
    <property type="match status" value="1"/>
</dbReference>
<dbReference type="Gene3D" id="3.30.70.1290">
    <property type="entry name" value="Transposase IS200-like"/>
    <property type="match status" value="1"/>
</dbReference>
<dbReference type="GO" id="GO:0006313">
    <property type="term" value="P:DNA transposition"/>
    <property type="evidence" value="ECO:0007669"/>
    <property type="project" value="InterPro"/>
</dbReference>
<reference evidence="2 3" key="1">
    <citation type="submission" date="2019-03" db="EMBL/GenBank/DDBJ databases">
        <title>Genomic Encyclopedia of Type Strains, Phase IV (KMG-IV): sequencing the most valuable type-strain genomes for metagenomic binning, comparative biology and taxonomic classification.</title>
        <authorList>
            <person name="Goeker M."/>
        </authorList>
    </citation>
    <scope>NUCLEOTIDE SEQUENCE [LARGE SCALE GENOMIC DNA]</scope>
    <source>
        <strain evidence="2 3">DSM 15969</strain>
    </source>
</reference>
<dbReference type="PANTHER" id="PTHR34322:SF2">
    <property type="entry name" value="TRANSPOSASE IS200-LIKE DOMAIN-CONTAINING PROTEIN"/>
    <property type="match status" value="1"/>
</dbReference>
<accession>A0A4R1Q7C5</accession>